<dbReference type="GeneID" id="43650842"/>
<sequence>MYGVVSVMFYFDVLAYVVQLHILYYGLGNGIRSQLNLEATYMVNNKIRLGCSVL</sequence>
<keyword evidence="1" id="KW-0472">Membrane</keyword>
<keyword evidence="1" id="KW-0812">Transmembrane</keyword>
<dbReference type="Proteomes" id="UP000326268">
    <property type="component" value="Unassembled WGS sequence"/>
</dbReference>
<proteinExistence type="predicted"/>
<evidence type="ECO:0000256" key="1">
    <source>
        <dbReference type="SAM" id="Phobius"/>
    </source>
</evidence>
<protein>
    <submittedName>
        <fullName evidence="2">Uncharacterized protein</fullName>
    </submittedName>
</protein>
<keyword evidence="3" id="KW-1185">Reference proteome</keyword>
<evidence type="ECO:0000313" key="3">
    <source>
        <dbReference type="Proteomes" id="UP000326268"/>
    </source>
</evidence>
<dbReference type="EMBL" id="ML737618">
    <property type="protein sequence ID" value="KAE8366118.1"/>
    <property type="molecule type" value="Genomic_DNA"/>
</dbReference>
<dbReference type="AlphaFoldDB" id="A0A5N7A9S0"/>
<keyword evidence="1" id="KW-1133">Transmembrane helix</keyword>
<gene>
    <name evidence="2" type="ORF">BDV27DRAFT_125730</name>
</gene>
<evidence type="ECO:0000313" key="2">
    <source>
        <dbReference type="EMBL" id="KAE8366118.1"/>
    </source>
</evidence>
<accession>A0A5N7A9S0</accession>
<name>A0A5N7A9S0_9EURO</name>
<feature type="transmembrane region" description="Helical" evidence="1">
    <location>
        <begin position="6"/>
        <end position="27"/>
    </location>
</feature>
<organism evidence="2 3">
    <name type="scientific">Aspergillus caelatus</name>
    <dbReference type="NCBI Taxonomy" id="61420"/>
    <lineage>
        <taxon>Eukaryota</taxon>
        <taxon>Fungi</taxon>
        <taxon>Dikarya</taxon>
        <taxon>Ascomycota</taxon>
        <taxon>Pezizomycotina</taxon>
        <taxon>Eurotiomycetes</taxon>
        <taxon>Eurotiomycetidae</taxon>
        <taxon>Eurotiales</taxon>
        <taxon>Aspergillaceae</taxon>
        <taxon>Aspergillus</taxon>
        <taxon>Aspergillus subgen. Circumdati</taxon>
    </lineage>
</organism>
<dbReference type="RefSeq" id="XP_031929199.1">
    <property type="nucleotide sequence ID" value="XM_032066396.1"/>
</dbReference>
<reference evidence="2 3" key="1">
    <citation type="submission" date="2019-04" db="EMBL/GenBank/DDBJ databases">
        <title>Friends and foes A comparative genomics studyof 23 Aspergillus species from section Flavi.</title>
        <authorList>
            <consortium name="DOE Joint Genome Institute"/>
            <person name="Kjaerbolling I."/>
            <person name="Vesth T."/>
            <person name="Frisvad J.C."/>
            <person name="Nybo J.L."/>
            <person name="Theobald S."/>
            <person name="Kildgaard S."/>
            <person name="Isbrandt T."/>
            <person name="Kuo A."/>
            <person name="Sato A."/>
            <person name="Lyhne E.K."/>
            <person name="Kogle M.E."/>
            <person name="Wiebenga A."/>
            <person name="Kun R.S."/>
            <person name="Lubbers R.J."/>
            <person name="Makela M.R."/>
            <person name="Barry K."/>
            <person name="Chovatia M."/>
            <person name="Clum A."/>
            <person name="Daum C."/>
            <person name="Haridas S."/>
            <person name="He G."/>
            <person name="LaButti K."/>
            <person name="Lipzen A."/>
            <person name="Mondo S."/>
            <person name="Riley R."/>
            <person name="Salamov A."/>
            <person name="Simmons B.A."/>
            <person name="Magnuson J.K."/>
            <person name="Henrissat B."/>
            <person name="Mortensen U.H."/>
            <person name="Larsen T.O."/>
            <person name="Devries R.P."/>
            <person name="Grigoriev I.V."/>
            <person name="Machida M."/>
            <person name="Baker S.E."/>
            <person name="Andersen M.R."/>
        </authorList>
    </citation>
    <scope>NUCLEOTIDE SEQUENCE [LARGE SCALE GENOMIC DNA]</scope>
    <source>
        <strain evidence="2 3">CBS 763.97</strain>
    </source>
</reference>